<proteinExistence type="inferred from homology"/>
<protein>
    <recommendedName>
        <fullName evidence="2">UPF0301 protein Mal52_59560</fullName>
    </recommendedName>
</protein>
<reference evidence="3 4" key="1">
    <citation type="submission" date="2019-02" db="EMBL/GenBank/DDBJ databases">
        <title>Deep-cultivation of Planctomycetes and their phenomic and genomic characterization uncovers novel biology.</title>
        <authorList>
            <person name="Wiegand S."/>
            <person name="Jogler M."/>
            <person name="Boedeker C."/>
            <person name="Pinto D."/>
            <person name="Vollmers J."/>
            <person name="Rivas-Marin E."/>
            <person name="Kohn T."/>
            <person name="Peeters S.H."/>
            <person name="Heuer A."/>
            <person name="Rast P."/>
            <person name="Oberbeckmann S."/>
            <person name="Bunk B."/>
            <person name="Jeske O."/>
            <person name="Meyerdierks A."/>
            <person name="Storesund J.E."/>
            <person name="Kallscheuer N."/>
            <person name="Luecker S."/>
            <person name="Lage O.M."/>
            <person name="Pohl T."/>
            <person name="Merkel B.J."/>
            <person name="Hornburger P."/>
            <person name="Mueller R.-W."/>
            <person name="Bruemmer F."/>
            <person name="Labrenz M."/>
            <person name="Spormann A.M."/>
            <person name="Op den Camp H."/>
            <person name="Overmann J."/>
            <person name="Amann R."/>
            <person name="Jetten M.S.M."/>
            <person name="Mascher T."/>
            <person name="Medema M.H."/>
            <person name="Devos D.P."/>
            <person name="Kaster A.-K."/>
            <person name="Ovreas L."/>
            <person name="Rohde M."/>
            <person name="Galperin M.Y."/>
            <person name="Jogler C."/>
        </authorList>
    </citation>
    <scope>NUCLEOTIDE SEQUENCE [LARGE SCALE GENOMIC DNA]</scope>
    <source>
        <strain evidence="3 4">Mal52</strain>
    </source>
</reference>
<dbReference type="InterPro" id="IPR003774">
    <property type="entry name" value="AlgH-like"/>
</dbReference>
<evidence type="ECO:0000256" key="1">
    <source>
        <dbReference type="ARBA" id="ARBA00009600"/>
    </source>
</evidence>
<dbReference type="KEGG" id="sdyn:Mal52_59560"/>
<dbReference type="PANTHER" id="PTHR30327">
    <property type="entry name" value="UNCHARACTERIZED PROTEIN YQGE"/>
    <property type="match status" value="1"/>
</dbReference>
<dbReference type="SUPFAM" id="SSF143456">
    <property type="entry name" value="VC0467-like"/>
    <property type="match status" value="1"/>
</dbReference>
<evidence type="ECO:0000313" key="3">
    <source>
        <dbReference type="EMBL" id="QDU47425.1"/>
    </source>
</evidence>
<dbReference type="RefSeq" id="WP_145380247.1">
    <property type="nucleotide sequence ID" value="NZ_CP036276.1"/>
</dbReference>
<organism evidence="3 4">
    <name type="scientific">Symmachiella dynata</name>
    <dbReference type="NCBI Taxonomy" id="2527995"/>
    <lineage>
        <taxon>Bacteria</taxon>
        <taxon>Pseudomonadati</taxon>
        <taxon>Planctomycetota</taxon>
        <taxon>Planctomycetia</taxon>
        <taxon>Planctomycetales</taxon>
        <taxon>Planctomycetaceae</taxon>
        <taxon>Symmachiella</taxon>
    </lineage>
</organism>
<dbReference type="Proteomes" id="UP000319383">
    <property type="component" value="Chromosome"/>
</dbReference>
<gene>
    <name evidence="3" type="ORF">Mal52_59560</name>
</gene>
<dbReference type="Gene3D" id="3.40.1740.10">
    <property type="entry name" value="VC0467-like"/>
    <property type="match status" value="1"/>
</dbReference>
<dbReference type="GO" id="GO:0005829">
    <property type="term" value="C:cytosol"/>
    <property type="evidence" value="ECO:0007669"/>
    <property type="project" value="TreeGrafter"/>
</dbReference>
<comment type="similarity">
    <text evidence="1 2">Belongs to the UPF0301 (AlgH) family.</text>
</comment>
<sequence length="188" mass="20598">MPKSLRAHFLMAVKGLRDPHFFKSVVLMVEDGENGSMGLILNQPSKTSVQEALTDHFDLPGIKDLVYTGGPVEPSALFILHNAGDVEFNEQPLLPGLYVGSTANAFQDVVQRIADGDKDIKFRIFRGCAGWAPYQLQGELARGDWLTVPATAEHVLQDDPYELWEKLVEIAGRQSGVVPASNGNPELN</sequence>
<dbReference type="PANTHER" id="PTHR30327:SF1">
    <property type="entry name" value="UPF0301 PROTEIN YQGE"/>
    <property type="match status" value="1"/>
</dbReference>
<dbReference type="EMBL" id="CP036276">
    <property type="protein sequence ID" value="QDU47425.1"/>
    <property type="molecule type" value="Genomic_DNA"/>
</dbReference>
<dbReference type="AlphaFoldDB" id="A0A517ZY93"/>
<dbReference type="Pfam" id="PF02622">
    <property type="entry name" value="DUF179"/>
    <property type="match status" value="1"/>
</dbReference>
<name>A0A517ZY93_9PLAN</name>
<dbReference type="HAMAP" id="MF_00758">
    <property type="entry name" value="UPF0301"/>
    <property type="match status" value="1"/>
</dbReference>
<evidence type="ECO:0000313" key="4">
    <source>
        <dbReference type="Proteomes" id="UP000319383"/>
    </source>
</evidence>
<accession>A0A517ZY93</accession>
<keyword evidence="4" id="KW-1185">Reference proteome</keyword>
<evidence type="ECO:0000256" key="2">
    <source>
        <dbReference type="HAMAP-Rule" id="MF_00758"/>
    </source>
</evidence>